<evidence type="ECO:0000256" key="1">
    <source>
        <dbReference type="ARBA" id="ARBA00009947"/>
    </source>
</evidence>
<dbReference type="Gene3D" id="3.30.1120.90">
    <property type="entry name" value="Nucleosome assembly protein"/>
    <property type="match status" value="1"/>
</dbReference>
<dbReference type="InterPro" id="IPR002164">
    <property type="entry name" value="NAP_family"/>
</dbReference>
<name>A0A813P9E7_9BILA</name>
<dbReference type="Pfam" id="PF00956">
    <property type="entry name" value="NAP"/>
    <property type="match status" value="1"/>
</dbReference>
<protein>
    <submittedName>
        <fullName evidence="3">Uncharacterized protein</fullName>
    </submittedName>
</protein>
<evidence type="ECO:0000313" key="4">
    <source>
        <dbReference type="Proteomes" id="UP000663891"/>
    </source>
</evidence>
<dbReference type="OrthoDB" id="27325at2759"/>
<comment type="similarity">
    <text evidence="1 2">Belongs to the nucleosome assembly protein (NAP) family.</text>
</comment>
<dbReference type="GO" id="GO:0006334">
    <property type="term" value="P:nucleosome assembly"/>
    <property type="evidence" value="ECO:0007669"/>
    <property type="project" value="InterPro"/>
</dbReference>
<accession>A0A813P9E7</accession>
<dbReference type="AlphaFoldDB" id="A0A813P9E7"/>
<dbReference type="InterPro" id="IPR037231">
    <property type="entry name" value="NAP-like_sf"/>
</dbReference>
<dbReference type="EMBL" id="CAJNON010000006">
    <property type="protein sequence ID" value="CAF0751842.1"/>
    <property type="molecule type" value="Genomic_DNA"/>
</dbReference>
<proteinExistence type="inferred from homology"/>
<dbReference type="PANTHER" id="PTHR11875">
    <property type="entry name" value="TESTIS-SPECIFIC Y-ENCODED PROTEIN"/>
    <property type="match status" value="1"/>
</dbReference>
<dbReference type="Proteomes" id="UP000663891">
    <property type="component" value="Unassembled WGS sequence"/>
</dbReference>
<organism evidence="3 4">
    <name type="scientific">Adineta steineri</name>
    <dbReference type="NCBI Taxonomy" id="433720"/>
    <lineage>
        <taxon>Eukaryota</taxon>
        <taxon>Metazoa</taxon>
        <taxon>Spiralia</taxon>
        <taxon>Gnathifera</taxon>
        <taxon>Rotifera</taxon>
        <taxon>Eurotatoria</taxon>
        <taxon>Bdelloidea</taxon>
        <taxon>Adinetida</taxon>
        <taxon>Adinetidae</taxon>
        <taxon>Adineta</taxon>
    </lineage>
</organism>
<gene>
    <name evidence="3" type="ORF">VCS650_LOCUS1287</name>
</gene>
<sequence length="307" mass="35867">MLSSSEELISTSSDNSSLSLNHGDQLEFFCNNHFVSTTINDNQCINILKDLQISYNQLESQYLKSVHELEYKFQEKCSYLFEKRSDIINGKYEPNDDECQLKTDFLETNDTQLSNTEFGIPSFWLQTLKQVPMIADLIKEWDEPLLKCLYNIKVQLHIEPVTGFTLEFYFNDQSKNYFTNDILTKFYEIQIEPDNEVLSYEGTAIIRSRGCQINWIDTKTNVTKNSKTGELQSSFFHFFTSTTINDDWQLATDFQIGHYIRENIIPKAILYYTGEIFDEYEYDDDDDGDINEQQISLIEQVGEGEHL</sequence>
<comment type="caution">
    <text evidence="3">The sequence shown here is derived from an EMBL/GenBank/DDBJ whole genome shotgun (WGS) entry which is preliminary data.</text>
</comment>
<dbReference type="SUPFAM" id="SSF143113">
    <property type="entry name" value="NAP-like"/>
    <property type="match status" value="1"/>
</dbReference>
<reference evidence="3" key="1">
    <citation type="submission" date="2021-02" db="EMBL/GenBank/DDBJ databases">
        <authorList>
            <person name="Nowell W R."/>
        </authorList>
    </citation>
    <scope>NUCLEOTIDE SEQUENCE</scope>
</reference>
<evidence type="ECO:0000313" key="3">
    <source>
        <dbReference type="EMBL" id="CAF0751842.1"/>
    </source>
</evidence>
<dbReference type="Gene3D" id="1.20.5.1500">
    <property type="match status" value="1"/>
</dbReference>
<dbReference type="GO" id="GO:0005634">
    <property type="term" value="C:nucleus"/>
    <property type="evidence" value="ECO:0007669"/>
    <property type="project" value="InterPro"/>
</dbReference>
<evidence type="ECO:0000256" key="2">
    <source>
        <dbReference type="RuleBase" id="RU003876"/>
    </source>
</evidence>